<evidence type="ECO:0000313" key="2">
    <source>
        <dbReference type="Proteomes" id="UP001139450"/>
    </source>
</evidence>
<sequence>MNDRILERLNSYIIEDHPDLVIRLNHTGQLQHWLIGRVDAAQGMIAELKEAGKPSMLIEEQVLDAITKDLRPSRFHYIAQLLEEDFAFDYYRMREAGTLTTVITRMIDCCKSKFDLYGFCEANETDKQLRRMVTLQLSAILKDQQGGRR</sequence>
<name>A0A9X1WYP7_9SPHI</name>
<comment type="caution">
    <text evidence="1">The sequence shown here is derived from an EMBL/GenBank/DDBJ whole genome shotgun (WGS) entry which is preliminary data.</text>
</comment>
<keyword evidence="2" id="KW-1185">Reference proteome</keyword>
<dbReference type="Proteomes" id="UP001139450">
    <property type="component" value="Unassembled WGS sequence"/>
</dbReference>
<organism evidence="1 2">
    <name type="scientific">Mucilaginibacter straminoryzae</name>
    <dbReference type="NCBI Taxonomy" id="2932774"/>
    <lineage>
        <taxon>Bacteria</taxon>
        <taxon>Pseudomonadati</taxon>
        <taxon>Bacteroidota</taxon>
        <taxon>Sphingobacteriia</taxon>
        <taxon>Sphingobacteriales</taxon>
        <taxon>Sphingobacteriaceae</taxon>
        <taxon>Mucilaginibacter</taxon>
    </lineage>
</organism>
<evidence type="ECO:0000313" key="1">
    <source>
        <dbReference type="EMBL" id="MCJ8208107.1"/>
    </source>
</evidence>
<gene>
    <name evidence="1" type="ORF">MUY27_00210</name>
</gene>
<proteinExistence type="predicted"/>
<protein>
    <submittedName>
        <fullName evidence="1">Uncharacterized protein</fullName>
    </submittedName>
</protein>
<dbReference type="EMBL" id="JALJEJ010000001">
    <property type="protein sequence ID" value="MCJ8208107.1"/>
    <property type="molecule type" value="Genomic_DNA"/>
</dbReference>
<reference evidence="1" key="1">
    <citation type="submission" date="2022-04" db="EMBL/GenBank/DDBJ databases">
        <title>Mucilaginibacter sp. RS28 isolated from freshwater.</title>
        <authorList>
            <person name="Ko S.-R."/>
        </authorList>
    </citation>
    <scope>NUCLEOTIDE SEQUENCE</scope>
    <source>
        <strain evidence="1">RS28</strain>
    </source>
</reference>
<dbReference type="AlphaFoldDB" id="A0A9X1WYP7"/>
<dbReference type="RefSeq" id="WP_245127945.1">
    <property type="nucleotide sequence ID" value="NZ_JALJEJ010000001.1"/>
</dbReference>
<accession>A0A9X1WYP7</accession>